<keyword evidence="5 7" id="KW-0408">Iron</keyword>
<dbReference type="Proteomes" id="UP000612009">
    <property type="component" value="Unassembled WGS sequence"/>
</dbReference>
<dbReference type="SUPFAM" id="SSF54862">
    <property type="entry name" value="4Fe-4S ferredoxins"/>
    <property type="match status" value="1"/>
</dbReference>
<evidence type="ECO:0000256" key="3">
    <source>
        <dbReference type="ARBA" id="ARBA00022723"/>
    </source>
</evidence>
<comment type="function">
    <text evidence="7">Ferredoxins are iron-sulfur proteins that transfer electrons in a wide variety of metabolic reactions.</text>
</comment>
<dbReference type="PRINTS" id="PR00352">
    <property type="entry name" value="3FE4SFRDOXIN"/>
</dbReference>
<dbReference type="Pfam" id="PF13370">
    <property type="entry name" value="Fer4_13"/>
    <property type="match status" value="1"/>
</dbReference>
<dbReference type="GO" id="GO:0016491">
    <property type="term" value="F:oxidoreductase activity"/>
    <property type="evidence" value="ECO:0007669"/>
    <property type="project" value="UniProtKB-ARBA"/>
</dbReference>
<feature type="domain" description="4Fe-4S ferredoxin-type" evidence="8">
    <location>
        <begin position="1"/>
        <end position="28"/>
    </location>
</feature>
<organism evidence="9 10">
    <name type="scientific">Candidatus Argoarchaeum ethanivorans</name>
    <dbReference type="NCBI Taxonomy" id="2608793"/>
    <lineage>
        <taxon>Archaea</taxon>
        <taxon>Methanobacteriati</taxon>
        <taxon>Methanobacteriota</taxon>
        <taxon>Stenosarchaea group</taxon>
        <taxon>Methanomicrobia</taxon>
        <taxon>Methanosarcinales</taxon>
        <taxon>Methanosarcinales incertae sedis</taxon>
        <taxon>GOM Arc I cluster</taxon>
        <taxon>Candidatus Argoarchaeum</taxon>
    </lineage>
</organism>
<evidence type="ECO:0000256" key="7">
    <source>
        <dbReference type="RuleBase" id="RU368020"/>
    </source>
</evidence>
<dbReference type="PANTHER" id="PTHR36923">
    <property type="entry name" value="FERREDOXIN"/>
    <property type="match status" value="1"/>
</dbReference>
<reference evidence="9" key="1">
    <citation type="submission" date="2020-10" db="EMBL/GenBank/DDBJ databases">
        <authorList>
            <person name="Hahn C.J."/>
            <person name="Laso-Perez R."/>
            <person name="Vulcano F."/>
            <person name="Vaziourakis K.-M."/>
            <person name="Stokke R."/>
            <person name="Steen I.H."/>
            <person name="Teske A."/>
            <person name="Boetius A."/>
            <person name="Liebeke M."/>
            <person name="Amann R."/>
            <person name="Knittel K."/>
        </authorList>
    </citation>
    <scope>NUCLEOTIDE SEQUENCE</scope>
    <source>
        <strain evidence="9">Gfbio:e3339647-f889-4370-9287-4fb5cb688e4c:AG392J18_GoMArc1</strain>
    </source>
</reference>
<dbReference type="PROSITE" id="PS00198">
    <property type="entry name" value="4FE4S_FER_1"/>
    <property type="match status" value="1"/>
</dbReference>
<sequence>MAQIDTNKCTGCGVCVKICPDGFEVKEKKAVLKNSSAECIDEAAAACPVGAITSDSNLWWQDRHVIPARGGRRKRQGRGGGRMR</sequence>
<keyword evidence="4 7" id="KW-0249">Electron transport</keyword>
<evidence type="ECO:0000313" key="10">
    <source>
        <dbReference type="Proteomes" id="UP000612009"/>
    </source>
</evidence>
<dbReference type="InterPro" id="IPR017900">
    <property type="entry name" value="4Fe4S_Fe_S_CS"/>
</dbReference>
<comment type="caution">
    <text evidence="9">The sequence shown here is derived from an EMBL/GenBank/DDBJ whole genome shotgun (WGS) entry which is preliminary data.</text>
</comment>
<accession>A0A811TC13</accession>
<dbReference type="InterPro" id="IPR051269">
    <property type="entry name" value="Fe-S_cluster_ET"/>
</dbReference>
<dbReference type="GO" id="GO:0051536">
    <property type="term" value="F:iron-sulfur cluster binding"/>
    <property type="evidence" value="ECO:0007669"/>
    <property type="project" value="UniProtKB-KW"/>
</dbReference>
<evidence type="ECO:0000256" key="1">
    <source>
        <dbReference type="ARBA" id="ARBA00001966"/>
    </source>
</evidence>
<dbReference type="PANTHER" id="PTHR36923:SF3">
    <property type="entry name" value="FERREDOXIN"/>
    <property type="match status" value="1"/>
</dbReference>
<protein>
    <recommendedName>
        <fullName evidence="7">Ferredoxin</fullName>
    </recommendedName>
</protein>
<dbReference type="InterPro" id="IPR001080">
    <property type="entry name" value="3Fe4S_ferredoxin"/>
</dbReference>
<evidence type="ECO:0000256" key="2">
    <source>
        <dbReference type="ARBA" id="ARBA00022448"/>
    </source>
</evidence>
<dbReference type="PROSITE" id="PS51379">
    <property type="entry name" value="4FE4S_FER_2"/>
    <property type="match status" value="1"/>
</dbReference>
<comment type="cofactor">
    <cofactor evidence="1">
        <name>[4Fe-4S] cluster</name>
        <dbReference type="ChEBI" id="CHEBI:49883"/>
    </cofactor>
</comment>
<dbReference type="EMBL" id="CAJHIR010000019">
    <property type="protein sequence ID" value="CAD6492989.1"/>
    <property type="molecule type" value="Genomic_DNA"/>
</dbReference>
<keyword evidence="6 7" id="KW-0411">Iron-sulfur</keyword>
<dbReference type="InterPro" id="IPR017896">
    <property type="entry name" value="4Fe4S_Fe-S-bd"/>
</dbReference>
<name>A0A811TC13_9EURY</name>
<dbReference type="Gene3D" id="3.30.70.20">
    <property type="match status" value="1"/>
</dbReference>
<evidence type="ECO:0000256" key="4">
    <source>
        <dbReference type="ARBA" id="ARBA00022982"/>
    </source>
</evidence>
<evidence type="ECO:0000259" key="8">
    <source>
        <dbReference type="PROSITE" id="PS51379"/>
    </source>
</evidence>
<dbReference type="GO" id="GO:0009055">
    <property type="term" value="F:electron transfer activity"/>
    <property type="evidence" value="ECO:0007669"/>
    <property type="project" value="UniProtKB-UniRule"/>
</dbReference>
<keyword evidence="2 7" id="KW-0813">Transport</keyword>
<gene>
    <name evidence="9" type="ORF">LAKADJCE_00414</name>
</gene>
<dbReference type="AlphaFoldDB" id="A0A811TC13"/>
<keyword evidence="3 7" id="KW-0479">Metal-binding</keyword>
<evidence type="ECO:0000256" key="6">
    <source>
        <dbReference type="ARBA" id="ARBA00023014"/>
    </source>
</evidence>
<evidence type="ECO:0000313" key="9">
    <source>
        <dbReference type="EMBL" id="CAD6492989.1"/>
    </source>
</evidence>
<evidence type="ECO:0000256" key="5">
    <source>
        <dbReference type="ARBA" id="ARBA00023004"/>
    </source>
</evidence>
<dbReference type="GO" id="GO:0005506">
    <property type="term" value="F:iron ion binding"/>
    <property type="evidence" value="ECO:0007669"/>
    <property type="project" value="UniProtKB-UniRule"/>
</dbReference>
<proteinExistence type="predicted"/>